<dbReference type="Gene3D" id="2.40.10.10">
    <property type="entry name" value="Trypsin-like serine proteases"/>
    <property type="match status" value="2"/>
</dbReference>
<dbReference type="AlphaFoldDB" id="A0A1Q8ECS4"/>
<evidence type="ECO:0000256" key="4">
    <source>
        <dbReference type="ARBA" id="ARBA00022825"/>
    </source>
</evidence>
<dbReference type="PANTHER" id="PTHR43343">
    <property type="entry name" value="PEPTIDASE S12"/>
    <property type="match status" value="1"/>
</dbReference>
<keyword evidence="2 6" id="KW-0645">Protease</keyword>
<keyword evidence="4" id="KW-0720">Serine protease</keyword>
<dbReference type="InterPro" id="IPR051201">
    <property type="entry name" value="Chloro_Bact_Ser_Proteases"/>
</dbReference>
<evidence type="ECO:0000256" key="2">
    <source>
        <dbReference type="ARBA" id="ARBA00022670"/>
    </source>
</evidence>
<dbReference type="Gene3D" id="2.30.42.10">
    <property type="match status" value="1"/>
</dbReference>
<sequence>MINPKFERIIRMKKVLKVVLLLSIGFVGGLAGTLAAPLLQTNKQPIQAVETKKENEQTTVSKVQYNNENSTTSAVEKVQNAVVSVINYQKPRDNGYRSILEESGSSDDLAVAGEGSGVIYKKTDQFAYLVTNTHVIAGAEKIDIQLASGEKVEGELIGSDTYADIAVIKIAADKVKNVAEFADSDKIKVGETAIAIGSPLGSIYANTVTQGIVSSLSRTVTSKSEDGQTISTNAIQTDTAINPGNSGGPLINIQGQVIGITSSKITSSSNSEAGVAVEGMGFAIPANDAVNIINQLEKNGKVIRPALGIKMANLSNLSTTQRQKAGIEEDSLKSGIVVLSTQKGLPADGQLEQYDVITKVDGETVETISDLQSALYKHTVGDTISITYSRQGKEKTVDIKLTKSTEDLTN</sequence>
<keyword evidence="7" id="KW-1185">Reference proteome</keyword>
<dbReference type="GO" id="GO:0006508">
    <property type="term" value="P:proteolysis"/>
    <property type="evidence" value="ECO:0007669"/>
    <property type="project" value="UniProtKB-KW"/>
</dbReference>
<dbReference type="InterPro" id="IPR001940">
    <property type="entry name" value="Peptidase_S1C"/>
</dbReference>
<dbReference type="SUPFAM" id="SSF50494">
    <property type="entry name" value="Trypsin-like serine proteases"/>
    <property type="match status" value="1"/>
</dbReference>
<comment type="similarity">
    <text evidence="1">Belongs to the peptidase S1C family.</text>
</comment>
<keyword evidence="3" id="KW-0378">Hydrolase</keyword>
<gene>
    <name evidence="6" type="ORF">BU200_06510</name>
</gene>
<comment type="caution">
    <text evidence="6">The sequence shown here is derived from an EMBL/GenBank/DDBJ whole genome shotgun (WGS) entry which is preliminary data.</text>
</comment>
<dbReference type="InterPro" id="IPR001478">
    <property type="entry name" value="PDZ"/>
</dbReference>
<dbReference type="Proteomes" id="UP000186437">
    <property type="component" value="Unassembled WGS sequence"/>
</dbReference>
<dbReference type="PANTHER" id="PTHR43343:SF3">
    <property type="entry name" value="PROTEASE DO-LIKE 8, CHLOROPLASTIC"/>
    <property type="match status" value="1"/>
</dbReference>
<evidence type="ECO:0000259" key="5">
    <source>
        <dbReference type="PROSITE" id="PS50106"/>
    </source>
</evidence>
<dbReference type="Pfam" id="PF13365">
    <property type="entry name" value="Trypsin_2"/>
    <property type="match status" value="1"/>
</dbReference>
<protein>
    <submittedName>
        <fullName evidence="6">Serine protease</fullName>
    </submittedName>
</protein>
<evidence type="ECO:0000256" key="1">
    <source>
        <dbReference type="ARBA" id="ARBA00010541"/>
    </source>
</evidence>
<dbReference type="PRINTS" id="PR00834">
    <property type="entry name" value="PROTEASES2C"/>
</dbReference>
<dbReference type="InterPro" id="IPR009003">
    <property type="entry name" value="Peptidase_S1_PA"/>
</dbReference>
<proteinExistence type="inferred from homology"/>
<dbReference type="Pfam" id="PF13180">
    <property type="entry name" value="PDZ_2"/>
    <property type="match status" value="1"/>
</dbReference>
<dbReference type="GO" id="GO:0004252">
    <property type="term" value="F:serine-type endopeptidase activity"/>
    <property type="evidence" value="ECO:0007669"/>
    <property type="project" value="InterPro"/>
</dbReference>
<dbReference type="EMBL" id="MSJL01000026">
    <property type="protein sequence ID" value="OLF49592.1"/>
    <property type="molecule type" value="Genomic_DNA"/>
</dbReference>
<accession>A0A1Q8ECS4</accession>
<evidence type="ECO:0000256" key="3">
    <source>
        <dbReference type="ARBA" id="ARBA00022801"/>
    </source>
</evidence>
<dbReference type="PROSITE" id="PS50106">
    <property type="entry name" value="PDZ"/>
    <property type="match status" value="1"/>
</dbReference>
<evidence type="ECO:0000313" key="6">
    <source>
        <dbReference type="EMBL" id="OLF49592.1"/>
    </source>
</evidence>
<dbReference type="SMART" id="SM00228">
    <property type="entry name" value="PDZ"/>
    <property type="match status" value="1"/>
</dbReference>
<dbReference type="InterPro" id="IPR043504">
    <property type="entry name" value="Peptidase_S1_PA_chymotrypsin"/>
</dbReference>
<organism evidence="6 7">
    <name type="scientific">Streptococcus acidominimus</name>
    <dbReference type="NCBI Taxonomy" id="1326"/>
    <lineage>
        <taxon>Bacteria</taxon>
        <taxon>Bacillati</taxon>
        <taxon>Bacillota</taxon>
        <taxon>Bacilli</taxon>
        <taxon>Lactobacillales</taxon>
        <taxon>Streptococcaceae</taxon>
        <taxon>Streptococcus</taxon>
    </lineage>
</organism>
<dbReference type="InterPro" id="IPR036034">
    <property type="entry name" value="PDZ_sf"/>
</dbReference>
<name>A0A1Q8ECS4_STRAI</name>
<feature type="domain" description="PDZ" evidence="5">
    <location>
        <begin position="293"/>
        <end position="392"/>
    </location>
</feature>
<evidence type="ECO:0000313" key="7">
    <source>
        <dbReference type="Proteomes" id="UP000186437"/>
    </source>
</evidence>
<dbReference type="SUPFAM" id="SSF50156">
    <property type="entry name" value="PDZ domain-like"/>
    <property type="match status" value="1"/>
</dbReference>
<reference evidence="7" key="1">
    <citation type="submission" date="2016-12" db="EMBL/GenBank/DDBJ databases">
        <authorList>
            <person name="Gulvik C.A."/>
        </authorList>
    </citation>
    <scope>NUCLEOTIDE SEQUENCE [LARGE SCALE GENOMIC DNA]</scope>
    <source>
        <strain evidence="7">ATCC 51725</strain>
    </source>
</reference>